<gene>
    <name evidence="3" type="ORF">N7468_004718</name>
</gene>
<evidence type="ECO:0000256" key="2">
    <source>
        <dbReference type="SAM" id="Phobius"/>
    </source>
</evidence>
<evidence type="ECO:0000313" key="3">
    <source>
        <dbReference type="EMBL" id="KAJ5240099.1"/>
    </source>
</evidence>
<evidence type="ECO:0000313" key="4">
    <source>
        <dbReference type="Proteomes" id="UP001150941"/>
    </source>
</evidence>
<feature type="region of interest" description="Disordered" evidence="1">
    <location>
        <begin position="1"/>
        <end position="21"/>
    </location>
</feature>
<feature type="compositionally biased region" description="Polar residues" evidence="1">
    <location>
        <begin position="1"/>
        <end position="12"/>
    </location>
</feature>
<keyword evidence="2" id="KW-1133">Transmembrane helix</keyword>
<organism evidence="3 4">
    <name type="scientific">Penicillium chermesinum</name>
    <dbReference type="NCBI Taxonomy" id="63820"/>
    <lineage>
        <taxon>Eukaryota</taxon>
        <taxon>Fungi</taxon>
        <taxon>Dikarya</taxon>
        <taxon>Ascomycota</taxon>
        <taxon>Pezizomycotina</taxon>
        <taxon>Eurotiomycetes</taxon>
        <taxon>Eurotiomycetidae</taxon>
        <taxon>Eurotiales</taxon>
        <taxon>Aspergillaceae</taxon>
        <taxon>Penicillium</taxon>
    </lineage>
</organism>
<protein>
    <submittedName>
        <fullName evidence="3">Uncharacterized protein</fullName>
    </submittedName>
</protein>
<sequence length="277" mass="31305">RLSSSQQALTTPPDSPTKEAATSQAIVKNLKYLFGVFLEKVLDLTNQKPPSFPVSLDQSWSPPGPDTVLRVLECASAELSMANKPAQSSSVGDGFDLKHTIWTTPEDFRSFEKWASTPQFKIVKKTWDKESCNYKIAEPVETSDGFDEYAEYAFAVMPYIDIKSKELCDILQEVLYDVKAISLMEDKLSSSTDARRARTIVRAIDRQHRSISVCLSTTSSKHIQLSRSVSREYYSMVILLMTFFGRFSSLVIIFILYILAQKSCNMSNQHGRRNNLK</sequence>
<reference evidence="3" key="2">
    <citation type="journal article" date="2023" name="IMA Fungus">
        <title>Comparative genomic study of the Penicillium genus elucidates a diverse pangenome and 15 lateral gene transfer events.</title>
        <authorList>
            <person name="Petersen C."/>
            <person name="Sorensen T."/>
            <person name="Nielsen M.R."/>
            <person name="Sondergaard T.E."/>
            <person name="Sorensen J.L."/>
            <person name="Fitzpatrick D.A."/>
            <person name="Frisvad J.C."/>
            <person name="Nielsen K.L."/>
        </authorList>
    </citation>
    <scope>NUCLEOTIDE SEQUENCE</scope>
    <source>
        <strain evidence="3">IBT 19713</strain>
    </source>
</reference>
<reference evidence="3" key="1">
    <citation type="submission" date="2022-11" db="EMBL/GenBank/DDBJ databases">
        <authorList>
            <person name="Petersen C."/>
        </authorList>
    </citation>
    <scope>NUCLEOTIDE SEQUENCE</scope>
    <source>
        <strain evidence="3">IBT 19713</strain>
    </source>
</reference>
<keyword evidence="2" id="KW-0472">Membrane</keyword>
<dbReference type="OrthoDB" id="4187177at2759"/>
<dbReference type="RefSeq" id="XP_058333018.1">
    <property type="nucleotide sequence ID" value="XM_058474015.1"/>
</dbReference>
<dbReference type="AlphaFoldDB" id="A0A9W9TUL9"/>
<name>A0A9W9TUL9_9EURO</name>
<dbReference type="Proteomes" id="UP001150941">
    <property type="component" value="Unassembled WGS sequence"/>
</dbReference>
<dbReference type="EMBL" id="JAPQKS010000003">
    <property type="protein sequence ID" value="KAJ5240099.1"/>
    <property type="molecule type" value="Genomic_DNA"/>
</dbReference>
<keyword evidence="4" id="KW-1185">Reference proteome</keyword>
<keyword evidence="2" id="KW-0812">Transmembrane</keyword>
<accession>A0A9W9TUL9</accession>
<comment type="caution">
    <text evidence="3">The sequence shown here is derived from an EMBL/GenBank/DDBJ whole genome shotgun (WGS) entry which is preliminary data.</text>
</comment>
<proteinExistence type="predicted"/>
<dbReference type="GeneID" id="83201318"/>
<feature type="non-terminal residue" evidence="3">
    <location>
        <position position="1"/>
    </location>
</feature>
<evidence type="ECO:0000256" key="1">
    <source>
        <dbReference type="SAM" id="MobiDB-lite"/>
    </source>
</evidence>
<feature type="transmembrane region" description="Helical" evidence="2">
    <location>
        <begin position="233"/>
        <end position="260"/>
    </location>
</feature>